<protein>
    <submittedName>
        <fullName evidence="1">Uncharacterized protein</fullName>
    </submittedName>
</protein>
<gene>
    <name evidence="1" type="ORF">CU097_002122</name>
</gene>
<sequence>MSESTIHREASNDPFNGRLLVARRVVPGSDLISKAILTDDRIINIICKSLNNSPQDHYMAAPSEFLNKSACDVLYLPKVALSEYPPIIVEVQKNVNEKYSKYPIILIIGVSTAKRCLLMSSITLSKNGSTEQLDPLAAISMFLCSQKLSITHLDCGSDDSTMKLLYKVAMTYVQQLVGEETEKAEVIQLICDNTENQIEKIKRCIQQG</sequence>
<dbReference type="AlphaFoldDB" id="A0A367JF63"/>
<reference evidence="1 2" key="1">
    <citation type="journal article" date="2018" name="G3 (Bethesda)">
        <title>Phylogenetic and Phylogenomic Definition of Rhizopus Species.</title>
        <authorList>
            <person name="Gryganskyi A.P."/>
            <person name="Golan J."/>
            <person name="Dolatabadi S."/>
            <person name="Mondo S."/>
            <person name="Robb S."/>
            <person name="Idnurm A."/>
            <person name="Muszewska A."/>
            <person name="Steczkiewicz K."/>
            <person name="Masonjones S."/>
            <person name="Liao H.L."/>
            <person name="Gajdeczka M.T."/>
            <person name="Anike F."/>
            <person name="Vuek A."/>
            <person name="Anishchenko I.M."/>
            <person name="Voigt K."/>
            <person name="de Hoog G.S."/>
            <person name="Smith M.E."/>
            <person name="Heitman J."/>
            <person name="Vilgalys R."/>
            <person name="Stajich J.E."/>
        </authorList>
    </citation>
    <scope>NUCLEOTIDE SEQUENCE [LARGE SCALE GENOMIC DNA]</scope>
    <source>
        <strain evidence="1 2">CBS 357.93</strain>
    </source>
</reference>
<dbReference type="Proteomes" id="UP000252139">
    <property type="component" value="Unassembled WGS sequence"/>
</dbReference>
<comment type="caution">
    <text evidence="1">The sequence shown here is derived from an EMBL/GenBank/DDBJ whole genome shotgun (WGS) entry which is preliminary data.</text>
</comment>
<name>A0A367JF63_RHIAZ</name>
<accession>A0A367JF63</accession>
<evidence type="ECO:0000313" key="2">
    <source>
        <dbReference type="Proteomes" id="UP000252139"/>
    </source>
</evidence>
<dbReference type="OrthoDB" id="2283183at2759"/>
<proteinExistence type="predicted"/>
<evidence type="ECO:0000313" key="1">
    <source>
        <dbReference type="EMBL" id="RCH88515.1"/>
    </source>
</evidence>
<keyword evidence="2" id="KW-1185">Reference proteome</keyword>
<organism evidence="1 2">
    <name type="scientific">Rhizopus azygosporus</name>
    <name type="common">Rhizopus microsporus var. azygosporus</name>
    <dbReference type="NCBI Taxonomy" id="86630"/>
    <lineage>
        <taxon>Eukaryota</taxon>
        <taxon>Fungi</taxon>
        <taxon>Fungi incertae sedis</taxon>
        <taxon>Mucoromycota</taxon>
        <taxon>Mucoromycotina</taxon>
        <taxon>Mucoromycetes</taxon>
        <taxon>Mucorales</taxon>
        <taxon>Mucorineae</taxon>
        <taxon>Rhizopodaceae</taxon>
        <taxon>Rhizopus</taxon>
    </lineage>
</organism>
<dbReference type="EMBL" id="PJQL01001453">
    <property type="protein sequence ID" value="RCH88515.1"/>
    <property type="molecule type" value="Genomic_DNA"/>
</dbReference>